<dbReference type="CDD" id="cd04179">
    <property type="entry name" value="DPM_DPG-synthase_like"/>
    <property type="match status" value="1"/>
</dbReference>
<dbReference type="InterPro" id="IPR001173">
    <property type="entry name" value="Glyco_trans_2-like"/>
</dbReference>
<dbReference type="CDD" id="cd07984">
    <property type="entry name" value="LPLAT_LABLAT-like"/>
    <property type="match status" value="1"/>
</dbReference>
<keyword evidence="2" id="KW-1003">Cell membrane</keyword>
<dbReference type="InterPro" id="IPR004960">
    <property type="entry name" value="LipA_acyltrans"/>
</dbReference>
<evidence type="ECO:0000259" key="7">
    <source>
        <dbReference type="Pfam" id="PF00535"/>
    </source>
</evidence>
<sequence length="562" mass="64149">MSWFHPCFIIPCYNHGHTVPAIIDALQTFAYPIIVVDDGSDAITKDILTQLSQNPLVEVITLPHNKGKGYAVMAAIKHAAKQNYSHAIQIDADGQHDLTAVNELLVTAHQYSTALISGKPIYDDSVPKSRLYGRYITHFWVWIETLSFTIKDSMCGFRCYPIDPIIQVLNHYNFSHRMAFDTEIMVRFYWNNGDIKFIDTKVIYPEGGISHFDALWDNIKISWMHTKLFLGMLPRIPRLLKRHQSHSQHWSSRSERGTVLGIKLLLAIYRLLGRKVVNQLLKPVIGYYYLTSKTARQASTQYLQQLQHFAAQQQLSLPENLTPYQHLLSFGHTTLDKLAAWKGDYNADNLTIHGQHHFDNIVASNQGVVILGAHLGNLELCRALSQRHKNIKINALVFTEHAAHFNSVLKAVNPDSNLNLIHVNQLGADTAIMLQQKVERGEWVVIVGDRTSVANETRVSWANFLGEKAPFPQGPFILASVLKTPVYLLFGLRDDSQATPHFNVYFELFSEQITLPRATRNADLQTVVEHYAIRLEHYTLQAPLQWYNFFNFWQLSGKKDDK</sequence>
<evidence type="ECO:0000256" key="2">
    <source>
        <dbReference type="ARBA" id="ARBA00022475"/>
    </source>
</evidence>
<protein>
    <submittedName>
        <fullName evidence="8">Poly-beta-1,6-N-acetyl-D-glucosamine synthase</fullName>
        <ecNumber evidence="8">2.4.1.-</ecNumber>
    </submittedName>
</protein>
<dbReference type="AlphaFoldDB" id="A0A1T5HUQ3"/>
<evidence type="ECO:0000313" key="8">
    <source>
        <dbReference type="EMBL" id="SKC30554.1"/>
    </source>
</evidence>
<evidence type="ECO:0000256" key="6">
    <source>
        <dbReference type="ARBA" id="ARBA00023315"/>
    </source>
</evidence>
<dbReference type="GO" id="GO:0016757">
    <property type="term" value="F:glycosyltransferase activity"/>
    <property type="evidence" value="ECO:0007669"/>
    <property type="project" value="UniProtKB-KW"/>
</dbReference>
<keyword evidence="6" id="KW-0012">Acyltransferase</keyword>
<keyword evidence="3" id="KW-0997">Cell inner membrane</keyword>
<keyword evidence="4 8" id="KW-0808">Transferase</keyword>
<keyword evidence="5" id="KW-0472">Membrane</keyword>
<dbReference type="OrthoDB" id="9808633at2"/>
<accession>A0A1T5HUQ3</accession>
<dbReference type="SUPFAM" id="SSF53448">
    <property type="entry name" value="Nucleotide-diphospho-sugar transferases"/>
    <property type="match status" value="1"/>
</dbReference>
<evidence type="ECO:0000256" key="4">
    <source>
        <dbReference type="ARBA" id="ARBA00022679"/>
    </source>
</evidence>
<dbReference type="Proteomes" id="UP000189966">
    <property type="component" value="Unassembled WGS sequence"/>
</dbReference>
<dbReference type="GO" id="GO:0006487">
    <property type="term" value="P:protein N-linked glycosylation"/>
    <property type="evidence" value="ECO:0007669"/>
    <property type="project" value="TreeGrafter"/>
</dbReference>
<evidence type="ECO:0000313" key="9">
    <source>
        <dbReference type="Proteomes" id="UP000189966"/>
    </source>
</evidence>
<proteinExistence type="predicted"/>
<dbReference type="GO" id="GO:0005886">
    <property type="term" value="C:plasma membrane"/>
    <property type="evidence" value="ECO:0007669"/>
    <property type="project" value="UniProtKB-SubCell"/>
</dbReference>
<evidence type="ECO:0000256" key="1">
    <source>
        <dbReference type="ARBA" id="ARBA00004533"/>
    </source>
</evidence>
<dbReference type="Gene3D" id="3.90.550.10">
    <property type="entry name" value="Spore Coat Polysaccharide Biosynthesis Protein SpsA, Chain A"/>
    <property type="match status" value="1"/>
</dbReference>
<organism evidence="8 9">
    <name type="scientific">Photobacterium piscicola</name>
    <dbReference type="NCBI Taxonomy" id="1378299"/>
    <lineage>
        <taxon>Bacteria</taxon>
        <taxon>Pseudomonadati</taxon>
        <taxon>Pseudomonadota</taxon>
        <taxon>Gammaproteobacteria</taxon>
        <taxon>Vibrionales</taxon>
        <taxon>Vibrionaceae</taxon>
        <taxon>Photobacterium</taxon>
    </lineage>
</organism>
<dbReference type="PANTHER" id="PTHR10859">
    <property type="entry name" value="GLYCOSYL TRANSFERASE"/>
    <property type="match status" value="1"/>
</dbReference>
<dbReference type="GO" id="GO:0009247">
    <property type="term" value="P:glycolipid biosynthetic process"/>
    <property type="evidence" value="ECO:0007669"/>
    <property type="project" value="UniProtKB-ARBA"/>
</dbReference>
<gene>
    <name evidence="8" type="primary">icaA</name>
    <name evidence="8" type="ORF">CZ809_00026</name>
</gene>
<dbReference type="Pfam" id="PF00535">
    <property type="entry name" value="Glycos_transf_2"/>
    <property type="match status" value="1"/>
</dbReference>
<dbReference type="GO" id="GO:0016746">
    <property type="term" value="F:acyltransferase activity"/>
    <property type="evidence" value="ECO:0007669"/>
    <property type="project" value="UniProtKB-KW"/>
</dbReference>
<comment type="subcellular location">
    <subcellularLocation>
        <location evidence="1">Cell inner membrane</location>
    </subcellularLocation>
</comment>
<reference evidence="8 9" key="1">
    <citation type="submission" date="2017-02" db="EMBL/GenBank/DDBJ databases">
        <authorList>
            <person name="Peterson S.W."/>
        </authorList>
    </citation>
    <scope>NUCLEOTIDE SEQUENCE [LARGE SCALE GENOMIC DNA]</scope>
    <source>
        <strain evidence="9">type strain: NCCB 100098</strain>
    </source>
</reference>
<dbReference type="RefSeq" id="WP_080155436.1">
    <property type="nucleotide sequence ID" value="NZ_FUZI01000001.1"/>
</dbReference>
<keyword evidence="8" id="KW-0328">Glycosyltransferase</keyword>
<name>A0A1T5HUQ3_9GAMM</name>
<dbReference type="InterPro" id="IPR029044">
    <property type="entry name" value="Nucleotide-diphossugar_trans"/>
</dbReference>
<evidence type="ECO:0000256" key="5">
    <source>
        <dbReference type="ARBA" id="ARBA00023136"/>
    </source>
</evidence>
<dbReference type="EC" id="2.4.1.-" evidence="8"/>
<feature type="domain" description="Glycosyltransferase 2-like" evidence="7">
    <location>
        <begin position="8"/>
        <end position="129"/>
    </location>
</feature>
<evidence type="ECO:0000256" key="3">
    <source>
        <dbReference type="ARBA" id="ARBA00022519"/>
    </source>
</evidence>
<dbReference type="PANTHER" id="PTHR10859:SF91">
    <property type="entry name" value="DOLICHYL-PHOSPHATE BETA-GLUCOSYLTRANSFERASE"/>
    <property type="match status" value="1"/>
</dbReference>
<dbReference type="Pfam" id="PF03279">
    <property type="entry name" value="Lip_A_acyltrans"/>
    <property type="match status" value="1"/>
</dbReference>
<dbReference type="EMBL" id="FUZI01000001">
    <property type="protein sequence ID" value="SKC30554.1"/>
    <property type="molecule type" value="Genomic_DNA"/>
</dbReference>